<evidence type="ECO:0000313" key="1">
    <source>
        <dbReference type="EMBL" id="SFM39001.1"/>
    </source>
</evidence>
<keyword evidence="2" id="KW-1185">Reference proteome</keyword>
<dbReference type="AlphaFoldDB" id="A0A1I4QFX9"/>
<gene>
    <name evidence="1" type="ORF">SAMN05216217_104148</name>
</gene>
<dbReference type="Proteomes" id="UP000243629">
    <property type="component" value="Unassembled WGS sequence"/>
</dbReference>
<evidence type="ECO:0000313" key="2">
    <source>
        <dbReference type="Proteomes" id="UP000243629"/>
    </source>
</evidence>
<dbReference type="OrthoDB" id="7062918at2"/>
<proteinExistence type="predicted"/>
<organism evidence="1 2">
    <name type="scientific">Halopseudomonas yangmingensis</name>
    <dbReference type="NCBI Taxonomy" id="1720063"/>
    <lineage>
        <taxon>Bacteria</taxon>
        <taxon>Pseudomonadati</taxon>
        <taxon>Pseudomonadota</taxon>
        <taxon>Gammaproteobacteria</taxon>
        <taxon>Pseudomonadales</taxon>
        <taxon>Pseudomonadaceae</taxon>
        <taxon>Halopseudomonas</taxon>
    </lineage>
</organism>
<dbReference type="RefSeq" id="WP_093474045.1">
    <property type="nucleotide sequence ID" value="NZ_FOUI01000004.1"/>
</dbReference>
<reference evidence="2" key="1">
    <citation type="submission" date="2016-10" db="EMBL/GenBank/DDBJ databases">
        <authorList>
            <person name="Varghese N."/>
            <person name="Submissions S."/>
        </authorList>
    </citation>
    <scope>NUCLEOTIDE SEQUENCE [LARGE SCALE GENOMIC DNA]</scope>
    <source>
        <strain evidence="2">DSM 24213</strain>
    </source>
</reference>
<name>A0A1I4QFX9_9GAMM</name>
<dbReference type="EMBL" id="FOUI01000004">
    <property type="protein sequence ID" value="SFM39001.1"/>
    <property type="molecule type" value="Genomic_DNA"/>
</dbReference>
<sequence length="66" mass="7369">MQLDKVGALVIWCKDEHGVVVSSPGTSYHRRFVHTPETYLVDKQAGETLVIELEQQGSLAVIVKVY</sequence>
<dbReference type="STRING" id="1720063.SAMN05216217_104148"/>
<protein>
    <submittedName>
        <fullName evidence="1">Uncharacterized protein</fullName>
    </submittedName>
</protein>
<accession>A0A1I4QFX9</accession>